<reference evidence="4 5" key="1">
    <citation type="journal article" date="2018" name="Mol. Biol. Evol.">
        <title>Analysis of the draft genome of the red seaweed Gracilariopsis chorda provides insights into genome size evolution in Rhodophyta.</title>
        <authorList>
            <person name="Lee J."/>
            <person name="Yang E.C."/>
            <person name="Graf L."/>
            <person name="Yang J.H."/>
            <person name="Qiu H."/>
            <person name="Zel Zion U."/>
            <person name="Chan C.X."/>
            <person name="Stephens T.G."/>
            <person name="Weber A.P.M."/>
            <person name="Boo G.H."/>
            <person name="Boo S.M."/>
            <person name="Kim K.M."/>
            <person name="Shin Y."/>
            <person name="Jung M."/>
            <person name="Lee S.J."/>
            <person name="Yim H.S."/>
            <person name="Lee J.H."/>
            <person name="Bhattacharya D."/>
            <person name="Yoon H.S."/>
        </authorList>
    </citation>
    <scope>NUCLEOTIDE SEQUENCE [LARGE SCALE GENOMIC DNA]</scope>
    <source>
        <strain evidence="4 5">SKKU-2015</strain>
        <tissue evidence="4">Whole body</tissue>
    </source>
</reference>
<feature type="region of interest" description="Disordered" evidence="1">
    <location>
        <begin position="174"/>
        <end position="200"/>
    </location>
</feature>
<dbReference type="InterPro" id="IPR036844">
    <property type="entry name" value="Hint_dom_sf"/>
</dbReference>
<keyword evidence="5" id="KW-1185">Reference proteome</keyword>
<feature type="chain" id="PRO_5016069200" evidence="2">
    <location>
        <begin position="20"/>
        <end position="416"/>
    </location>
</feature>
<dbReference type="SMART" id="SM00306">
    <property type="entry name" value="HintN"/>
    <property type="match status" value="1"/>
</dbReference>
<dbReference type="InterPro" id="IPR006141">
    <property type="entry name" value="Intein_N"/>
</dbReference>
<feature type="signal peptide" evidence="2">
    <location>
        <begin position="1"/>
        <end position="19"/>
    </location>
</feature>
<dbReference type="Gene3D" id="2.170.16.10">
    <property type="entry name" value="Hedgehog/Intein (Hint) domain"/>
    <property type="match status" value="1"/>
</dbReference>
<evidence type="ECO:0000256" key="1">
    <source>
        <dbReference type="SAM" id="MobiDB-lite"/>
    </source>
</evidence>
<feature type="domain" description="Hint" evidence="3">
    <location>
        <begin position="239"/>
        <end position="331"/>
    </location>
</feature>
<dbReference type="PANTHER" id="PTHR46706">
    <property type="entry name" value="PROTEIN QUA-1-RELATED"/>
    <property type="match status" value="1"/>
</dbReference>
<organism evidence="4 5">
    <name type="scientific">Gracilariopsis chorda</name>
    <dbReference type="NCBI Taxonomy" id="448386"/>
    <lineage>
        <taxon>Eukaryota</taxon>
        <taxon>Rhodophyta</taxon>
        <taxon>Florideophyceae</taxon>
        <taxon>Rhodymeniophycidae</taxon>
        <taxon>Gracilariales</taxon>
        <taxon>Gracilariaceae</taxon>
        <taxon>Gracilariopsis</taxon>
    </lineage>
</organism>
<comment type="caution">
    <text evidence="4">The sequence shown here is derived from an EMBL/GenBank/DDBJ whole genome shotgun (WGS) entry which is preliminary data.</text>
</comment>
<dbReference type="InterPro" id="IPR001767">
    <property type="entry name" value="Hedgehog_Hint"/>
</dbReference>
<dbReference type="Pfam" id="PF01079">
    <property type="entry name" value="Hint"/>
    <property type="match status" value="1"/>
</dbReference>
<gene>
    <name evidence="4" type="ORF">BWQ96_09473</name>
</gene>
<feature type="compositionally biased region" description="Pro residues" evidence="1">
    <location>
        <begin position="175"/>
        <end position="192"/>
    </location>
</feature>
<sequence>MVRIAAIFIYSLLFSFCVAQQRKMTGDRVEGFFGRFMEVVPGTPVKEECSKLVKHFGQATPNDNGTVLILTGSIQHNGNKCREGTMLMHDSPETNPVAGVGKADETFDNLQVSDGFWVGESTRNCGRWQLPKPTAVFMVYDKNRKLVGPYNVPLEKGFTYMIFTNKRFTCIYRDVPPPSPRPSPKAPSPKPVAPSEADGETFSAAEDINDGDTVGVPVTVLPGVPKESAEATAEDDDGSTCFPADTTVELEDGSVKEMAQVNIGDRVRVGRSMFSEVFMFTHRLQDGENYFVKIETDSSGISLTKGHYLFVNGVLAAAKTVQVGDLVELASGETATVRAVKKVKGTGLYNPQTISGDIVVNGIRASTYTTTVDPAFAHRLLTPFRALYQAFGVATSAFERGAVNLAKLAPQGAAIL</sequence>
<dbReference type="EMBL" id="NBIV01000259">
    <property type="protein sequence ID" value="PXF40815.1"/>
    <property type="molecule type" value="Genomic_DNA"/>
</dbReference>
<protein>
    <submittedName>
        <fullName evidence="4">Sonic hedgehog protein</fullName>
    </submittedName>
</protein>
<dbReference type="PROSITE" id="PS50817">
    <property type="entry name" value="INTEIN_N_TER"/>
    <property type="match status" value="1"/>
</dbReference>
<name>A0A2V3IFE6_9FLOR</name>
<dbReference type="PANTHER" id="PTHR46706:SF12">
    <property type="entry name" value="PROTEIN QUA-1-RELATED"/>
    <property type="match status" value="1"/>
</dbReference>
<accession>A0A2V3IFE6</accession>
<keyword evidence="2" id="KW-0732">Signal</keyword>
<dbReference type="CDD" id="cd00081">
    <property type="entry name" value="Hint"/>
    <property type="match status" value="1"/>
</dbReference>
<proteinExistence type="predicted"/>
<dbReference type="STRING" id="448386.A0A2V3IFE6"/>
<evidence type="ECO:0000256" key="2">
    <source>
        <dbReference type="SAM" id="SignalP"/>
    </source>
</evidence>
<evidence type="ECO:0000259" key="3">
    <source>
        <dbReference type="SMART" id="SM00306"/>
    </source>
</evidence>
<dbReference type="AlphaFoldDB" id="A0A2V3IFE6"/>
<dbReference type="InterPro" id="IPR003587">
    <property type="entry name" value="Hint_dom_N"/>
</dbReference>
<dbReference type="Proteomes" id="UP000247409">
    <property type="component" value="Unassembled WGS sequence"/>
</dbReference>
<dbReference type="SUPFAM" id="SSF51294">
    <property type="entry name" value="Hedgehog/intein (Hint) domain"/>
    <property type="match status" value="1"/>
</dbReference>
<dbReference type="GO" id="GO:0016539">
    <property type="term" value="P:intein-mediated protein splicing"/>
    <property type="evidence" value="ECO:0007669"/>
    <property type="project" value="InterPro"/>
</dbReference>
<evidence type="ECO:0000313" key="5">
    <source>
        <dbReference type="Proteomes" id="UP000247409"/>
    </source>
</evidence>
<dbReference type="OrthoDB" id="5539at2759"/>
<dbReference type="GO" id="GO:0016540">
    <property type="term" value="P:protein autoprocessing"/>
    <property type="evidence" value="ECO:0007669"/>
    <property type="project" value="InterPro"/>
</dbReference>
<dbReference type="InterPro" id="IPR052140">
    <property type="entry name" value="Dev_Signal_Hedgehog-like"/>
</dbReference>
<evidence type="ECO:0000313" key="4">
    <source>
        <dbReference type="EMBL" id="PXF40815.1"/>
    </source>
</evidence>